<reference evidence="1 2" key="1">
    <citation type="submission" date="2019-12" db="EMBL/GenBank/DDBJ databases">
        <title>Litoreibacter badius sp. nov., a novel bacteriochlorophyll a-containing bacterium in the genus Litoreibacter.</title>
        <authorList>
            <person name="Kanamuro M."/>
            <person name="Takabe Y."/>
            <person name="Mori K."/>
            <person name="Takaichi S."/>
            <person name="Hanada S."/>
        </authorList>
    </citation>
    <scope>NUCLEOTIDE SEQUENCE [LARGE SCALE GENOMIC DNA]</scope>
    <source>
        <strain evidence="1 2">K6</strain>
    </source>
</reference>
<dbReference type="Proteomes" id="UP000436822">
    <property type="component" value="Unassembled WGS sequence"/>
</dbReference>
<keyword evidence="2" id="KW-1185">Reference proteome</keyword>
<organism evidence="1 2">
    <name type="scientific">Litoreibacter roseus</name>
    <dbReference type="NCBI Taxonomy" id="2601869"/>
    <lineage>
        <taxon>Bacteria</taxon>
        <taxon>Pseudomonadati</taxon>
        <taxon>Pseudomonadota</taxon>
        <taxon>Alphaproteobacteria</taxon>
        <taxon>Rhodobacterales</taxon>
        <taxon>Roseobacteraceae</taxon>
        <taxon>Litoreibacter</taxon>
    </lineage>
</organism>
<name>A0A6N6JMK8_9RHOB</name>
<evidence type="ECO:0000313" key="2">
    <source>
        <dbReference type="Proteomes" id="UP000436822"/>
    </source>
</evidence>
<dbReference type="EMBL" id="BLJE01000009">
    <property type="protein sequence ID" value="GFE67247.1"/>
    <property type="molecule type" value="Genomic_DNA"/>
</dbReference>
<sequence>MTWWATKKHLNTVKMAFDFFIGQASYVTLKKLRIAVIFPVRFRCKAIVLDCGYNFYASPTDSQREPPGTREQIKRS</sequence>
<gene>
    <name evidence="1" type="ORF">KIN_43210</name>
</gene>
<protein>
    <submittedName>
        <fullName evidence="1">Uncharacterized protein</fullName>
    </submittedName>
</protein>
<accession>A0A6N6JMK8</accession>
<dbReference type="AlphaFoldDB" id="A0A6N6JMK8"/>
<evidence type="ECO:0000313" key="1">
    <source>
        <dbReference type="EMBL" id="GFE67247.1"/>
    </source>
</evidence>
<proteinExistence type="predicted"/>
<comment type="caution">
    <text evidence="1">The sequence shown here is derived from an EMBL/GenBank/DDBJ whole genome shotgun (WGS) entry which is preliminary data.</text>
</comment>